<dbReference type="AlphaFoldDB" id="A0A317SY02"/>
<comment type="caution">
    <text evidence="4">The sequence shown here is derived from an EMBL/GenBank/DDBJ whole genome shotgun (WGS) entry which is preliminary data.</text>
</comment>
<keyword evidence="1" id="KW-0596">Phosphopantetheine</keyword>
<name>A0A317SY02_9PEZI</name>
<organism evidence="4 5">
    <name type="scientific">Tuber magnatum</name>
    <name type="common">white Piedmont truffle</name>
    <dbReference type="NCBI Taxonomy" id="42249"/>
    <lineage>
        <taxon>Eukaryota</taxon>
        <taxon>Fungi</taxon>
        <taxon>Dikarya</taxon>
        <taxon>Ascomycota</taxon>
        <taxon>Pezizomycotina</taxon>
        <taxon>Pezizomycetes</taxon>
        <taxon>Pezizales</taxon>
        <taxon>Tuberaceae</taxon>
        <taxon>Tuber</taxon>
    </lineage>
</organism>
<keyword evidence="5" id="KW-1185">Reference proteome</keyword>
<dbReference type="InterPro" id="IPR051414">
    <property type="entry name" value="Adenylate-forming_Reductase"/>
</dbReference>
<evidence type="ECO:0000313" key="4">
    <source>
        <dbReference type="EMBL" id="PWW78051.1"/>
    </source>
</evidence>
<reference evidence="4 5" key="1">
    <citation type="submission" date="2018-03" db="EMBL/GenBank/DDBJ databases">
        <title>Genomes of Pezizomycetes fungi and the evolution of truffles.</title>
        <authorList>
            <person name="Murat C."/>
            <person name="Payen T."/>
            <person name="Noel B."/>
            <person name="Kuo A."/>
            <person name="Martin F.M."/>
        </authorList>
    </citation>
    <scope>NUCLEOTIDE SEQUENCE [LARGE SCALE GENOMIC DNA]</scope>
    <source>
        <strain evidence="4">091103-1</strain>
    </source>
</reference>
<sequence>MNFSPVPYFVRTLDYAARSNASVQADYGNGTIGRLVDRRARSYFDLPAVGAPVPGRDNWGVRIFSTGTPKLILCPHSSAIANLSYQGLYDHKATFTTTPLYHGGITDFMRSLMGSSMFWLYPSTIPITPKNILKALSVCQNPRAHYFSTVPFVLKVCAGDAAAVRELKNMDIVGVGGAPMEERIGDFLVRNEVRLVSRFETSTCGLLMSSYRPFTTDMEWNYLRSRRGVGYEFISPRTSGFEAEGRFELEVLSNWPQMNCQPNSPRGGYATGDLFVRHPRSPDRYKHVRCMDALITLSNGKTLDPTAIENALESELALESFVFGDGRPFPGILVFPTLAVSVSREDVFKALSRVNTAAEIVPDLIVFPPAHLCPLRNSRGQIMRQTTLEIFERDIENAYEKYEFEGPFGQGLERDSFEKLEQFVRSVVIEAIGEKALEGKPLESTTDLFGYGVDSITALHIRNRLLKGVEIEPSRLPLLVVYEQTSIAGAGRIAGYIFAGGEEGTALEGGEAGLMVQLVQEYDAADASWDPADIIAENETSNHVVLLTGATGSLGEQIARQIVIARRGIAKLYCLCCKDSEAKMEALISELHRIAPPDRELSISSVVANLDLAGIEPFTYDRLREATIIIHAAWSVTLAPLPSFERPYISSVQQLLRLARQCRYKSHFVFCSCVPWRSGRFYIRESYPNSPDLAGELGCCRAQWVAEKICENAAHAGQTVAVIRIGELSGDSVSGAWSHGAGWPMVIGSLGEVGCLPDFRQELSWLPVDLAARGVLDIAECGNKVDTMERDPVFNLGNTYTSTSWSDVLGWLKKAGAKFQRVSPMQWLGKVEKLEPGSRSREQYHTWKELVFASLQIYRHPLC</sequence>
<dbReference type="Pfam" id="PF00550">
    <property type="entry name" value="PP-binding"/>
    <property type="match status" value="1"/>
</dbReference>
<dbReference type="Pfam" id="PF07993">
    <property type="entry name" value="NAD_binding_4"/>
    <property type="match status" value="1"/>
</dbReference>
<dbReference type="STRING" id="42249.A0A317SY02"/>
<evidence type="ECO:0000256" key="1">
    <source>
        <dbReference type="ARBA" id="ARBA00022450"/>
    </source>
</evidence>
<evidence type="ECO:0000256" key="2">
    <source>
        <dbReference type="ARBA" id="ARBA00022553"/>
    </source>
</evidence>
<accession>A0A317SY02</accession>
<protein>
    <recommendedName>
        <fullName evidence="3">Carrier domain-containing protein</fullName>
    </recommendedName>
</protein>
<dbReference type="PROSITE" id="PS50075">
    <property type="entry name" value="CARRIER"/>
    <property type="match status" value="1"/>
</dbReference>
<dbReference type="OrthoDB" id="429813at2759"/>
<dbReference type="Gene3D" id="3.40.50.12780">
    <property type="entry name" value="N-terminal domain of ligase-like"/>
    <property type="match status" value="1"/>
</dbReference>
<dbReference type="SUPFAM" id="SSF51735">
    <property type="entry name" value="NAD(P)-binding Rossmann-fold domains"/>
    <property type="match status" value="1"/>
</dbReference>
<proteinExistence type="predicted"/>
<dbReference type="Proteomes" id="UP000246991">
    <property type="component" value="Unassembled WGS sequence"/>
</dbReference>
<dbReference type="EMBL" id="PYWC01000017">
    <property type="protein sequence ID" value="PWW78051.1"/>
    <property type="molecule type" value="Genomic_DNA"/>
</dbReference>
<dbReference type="InterPro" id="IPR042099">
    <property type="entry name" value="ANL_N_sf"/>
</dbReference>
<gene>
    <name evidence="4" type="ORF">C7212DRAFT_357152</name>
</gene>
<dbReference type="PROSITE" id="PS00012">
    <property type="entry name" value="PHOSPHOPANTETHEINE"/>
    <property type="match status" value="1"/>
</dbReference>
<dbReference type="InterPro" id="IPR013120">
    <property type="entry name" value="FAR_NAD-bd"/>
</dbReference>
<dbReference type="InterPro" id="IPR036291">
    <property type="entry name" value="NAD(P)-bd_dom_sf"/>
</dbReference>
<dbReference type="PANTHER" id="PTHR43439:SF2">
    <property type="entry name" value="ENZYME, PUTATIVE (JCVI)-RELATED"/>
    <property type="match status" value="1"/>
</dbReference>
<feature type="domain" description="Carrier" evidence="3">
    <location>
        <begin position="418"/>
        <end position="501"/>
    </location>
</feature>
<dbReference type="PANTHER" id="PTHR43439">
    <property type="entry name" value="PHENYLACETATE-COENZYME A LIGASE"/>
    <property type="match status" value="1"/>
</dbReference>
<dbReference type="SUPFAM" id="SSF56801">
    <property type="entry name" value="Acetyl-CoA synthetase-like"/>
    <property type="match status" value="1"/>
</dbReference>
<dbReference type="Pfam" id="PF23562">
    <property type="entry name" value="AMP-binding_C_3"/>
    <property type="match status" value="1"/>
</dbReference>
<evidence type="ECO:0000313" key="5">
    <source>
        <dbReference type="Proteomes" id="UP000246991"/>
    </source>
</evidence>
<dbReference type="Gene3D" id="3.40.50.720">
    <property type="entry name" value="NAD(P)-binding Rossmann-like Domain"/>
    <property type="match status" value="1"/>
</dbReference>
<dbReference type="InterPro" id="IPR009081">
    <property type="entry name" value="PP-bd_ACP"/>
</dbReference>
<dbReference type="InterPro" id="IPR006162">
    <property type="entry name" value="Ppantetheine_attach_site"/>
</dbReference>
<evidence type="ECO:0000259" key="3">
    <source>
        <dbReference type="PROSITE" id="PS50075"/>
    </source>
</evidence>
<keyword evidence="2" id="KW-0597">Phosphoprotein</keyword>